<dbReference type="AlphaFoldDB" id="A0AAW5N4V7"/>
<keyword evidence="3" id="KW-1185">Reference proteome</keyword>
<protein>
    <submittedName>
        <fullName evidence="2">Uncharacterized protein</fullName>
    </submittedName>
</protein>
<keyword evidence="1" id="KW-1133">Transmembrane helix</keyword>
<reference evidence="2 3" key="1">
    <citation type="submission" date="2022-08" db="EMBL/GenBank/DDBJ databases">
        <authorList>
            <person name="Zeman M."/>
            <person name="Kubasova T."/>
        </authorList>
    </citation>
    <scope>NUCLEOTIDE SEQUENCE [LARGE SCALE GENOMIC DNA]</scope>
    <source>
        <strain evidence="2 3">ET62</strain>
    </source>
</reference>
<sequence>MNLEELQTLWKELDEKIQHQELLHQEEIKRILTTRKESTLEKLIRIERTGLIFLIACAVFFSIAWTQNPYFGMLNGILVSLFLLTGIAFQFRFCRMLRNIEQEKNLERQLIEIVRYKRNTNLSYLIGYAGVFAFIILFMVQFGSLKNLMILTGVTGIALTVDFYLYHYIRDKVKSFIQASKELSQFNS</sequence>
<feature type="transmembrane region" description="Helical" evidence="1">
    <location>
        <begin position="148"/>
        <end position="166"/>
    </location>
</feature>
<evidence type="ECO:0000256" key="1">
    <source>
        <dbReference type="SAM" id="Phobius"/>
    </source>
</evidence>
<keyword evidence="1" id="KW-0472">Membrane</keyword>
<gene>
    <name evidence="2" type="ORF">NW209_09510</name>
</gene>
<proteinExistence type="predicted"/>
<comment type="caution">
    <text evidence="2">The sequence shown here is derived from an EMBL/GenBank/DDBJ whole genome shotgun (WGS) entry which is preliminary data.</text>
</comment>
<dbReference type="EMBL" id="JANRHJ010000010">
    <property type="protein sequence ID" value="MCR8874247.1"/>
    <property type="molecule type" value="Genomic_DNA"/>
</dbReference>
<name>A0AAW5N4V7_9BACT</name>
<dbReference type="Proteomes" id="UP001204579">
    <property type="component" value="Unassembled WGS sequence"/>
</dbReference>
<evidence type="ECO:0000313" key="2">
    <source>
        <dbReference type="EMBL" id="MCR8874247.1"/>
    </source>
</evidence>
<feature type="transmembrane region" description="Helical" evidence="1">
    <location>
        <begin position="73"/>
        <end position="94"/>
    </location>
</feature>
<keyword evidence="1" id="KW-0812">Transmembrane</keyword>
<feature type="transmembrane region" description="Helical" evidence="1">
    <location>
        <begin position="122"/>
        <end position="142"/>
    </location>
</feature>
<evidence type="ECO:0000313" key="3">
    <source>
        <dbReference type="Proteomes" id="UP001204579"/>
    </source>
</evidence>
<feature type="transmembrane region" description="Helical" evidence="1">
    <location>
        <begin position="50"/>
        <end position="67"/>
    </location>
</feature>
<organism evidence="2 3">
    <name type="scientific">Phocaeicola barnesiae</name>
    <dbReference type="NCBI Taxonomy" id="376804"/>
    <lineage>
        <taxon>Bacteria</taxon>
        <taxon>Pseudomonadati</taxon>
        <taxon>Bacteroidota</taxon>
        <taxon>Bacteroidia</taxon>
        <taxon>Bacteroidales</taxon>
        <taxon>Bacteroidaceae</taxon>
        <taxon>Phocaeicola</taxon>
    </lineage>
</organism>
<accession>A0AAW5N4V7</accession>
<dbReference type="RefSeq" id="WP_022339804.1">
    <property type="nucleotide sequence ID" value="NZ_CALULB010000027.1"/>
</dbReference>